<evidence type="ECO:0000313" key="3">
    <source>
        <dbReference type="Proteomes" id="UP001059489"/>
    </source>
</evidence>
<feature type="compositionally biased region" description="Basic and acidic residues" evidence="1">
    <location>
        <begin position="67"/>
        <end position="77"/>
    </location>
</feature>
<feature type="compositionally biased region" description="Acidic residues" evidence="1">
    <location>
        <begin position="85"/>
        <end position="102"/>
    </location>
</feature>
<gene>
    <name evidence="2" type="primary">10</name>
    <name evidence="2" type="ORF">SEA_APUNK_10</name>
</gene>
<evidence type="ECO:0000313" key="2">
    <source>
        <dbReference type="EMBL" id="UVF61631.1"/>
    </source>
</evidence>
<feature type="region of interest" description="Disordered" evidence="1">
    <location>
        <begin position="42"/>
        <end position="102"/>
    </location>
</feature>
<dbReference type="Proteomes" id="UP001059489">
    <property type="component" value="Segment"/>
</dbReference>
<proteinExistence type="predicted"/>
<accession>A0A976UAI9</accession>
<keyword evidence="3" id="KW-1185">Reference proteome</keyword>
<name>A0A976UAI9_9CAUD</name>
<reference evidence="2" key="1">
    <citation type="submission" date="2022-06" db="EMBL/GenBank/DDBJ databases">
        <authorList>
            <person name="Harrison M."/>
            <person name="Anderman E."/>
            <person name="Dini T."/>
            <person name="Eldabh K."/>
            <person name="Frino T."/>
            <person name="Milavec J."/>
            <person name="Profrock V."/>
            <person name="Qyshkollari T."/>
            <person name="Sayed A."/>
            <person name="Virtue R."/>
            <person name="Bieri S.M."/>
            <person name="Bultje S."/>
            <person name="Chang H."/>
            <person name="Harsh E."/>
            <person name="Harsh J."/>
            <person name="Kok S.K."/>
            <person name="Lacroix V.J."/>
            <person name="McCurdy J.B."/>
            <person name="Nguyen A.V."/>
            <person name="Pastoor E.C."/>
            <person name="Ribbe G.J."/>
            <person name="Schneider L.A."/>
            <person name="Schroeder J.E."/>
            <person name="Steen S.B."/>
            <person name="Stob E.J."/>
            <person name="Sytsema I.L."/>
            <person name="Timmer L.J."/>
            <person name="Tsurho V."/>
            <person name="Van B.A."/>
            <person name="Verhoeven A.R."/>
            <person name="Vroon N.G."/>
            <person name="Wan G."/>
            <person name="Woldt K.M."/>
            <person name="Wertz J.T."/>
            <person name="DeJong R.J."/>
            <person name="Delesalle V.A."/>
            <person name="Garlena R.A."/>
            <person name="Russell D.A."/>
            <person name="Jacobs-Sera D."/>
            <person name="Hatfull G.F."/>
        </authorList>
    </citation>
    <scope>NUCLEOTIDE SEQUENCE</scope>
</reference>
<dbReference type="EMBL" id="ON755186">
    <property type="protein sequence ID" value="UVF61631.1"/>
    <property type="molecule type" value="Genomic_DNA"/>
</dbReference>
<evidence type="ECO:0000256" key="1">
    <source>
        <dbReference type="SAM" id="MobiDB-lite"/>
    </source>
</evidence>
<sequence>MKRTATTLVAGAFASIAIALGAAAAAAADPCTMPVPGGSAPCPPPIVSTNGDEIGGDANTDPVNMRDLPRLGGEYKYKAPSWEPTPDEETPDEGEETPADGE</sequence>
<protein>
    <submittedName>
        <fullName evidence="2">Membrane protein</fullName>
    </submittedName>
</protein>
<organism evidence="2 3">
    <name type="scientific">Gordonia phage APunk</name>
    <dbReference type="NCBI Taxonomy" id="2926082"/>
    <lineage>
        <taxon>Viruses</taxon>
        <taxon>Duplodnaviria</taxon>
        <taxon>Heunggongvirae</taxon>
        <taxon>Uroviricota</taxon>
        <taxon>Caudoviricetes</taxon>
        <taxon>Stackebrandtviridae</taxon>
        <taxon>Schenleyvirinae</taxon>
        <taxon>Zitchvirus</taxon>
        <taxon>Zitchvirus apunk</taxon>
    </lineage>
</organism>